<proteinExistence type="predicted"/>
<protein>
    <submittedName>
        <fullName evidence="1">Uncharacterized protein</fullName>
    </submittedName>
</protein>
<gene>
    <name evidence="1" type="ORF">dnm_013410</name>
</gene>
<reference evidence="1" key="1">
    <citation type="journal article" date="2021" name="Microb. Physiol.">
        <title>Proteogenomic Insights into the Physiology of Marine, Sulfate-Reducing, Filamentous Desulfonema limicola and Desulfonema magnum.</title>
        <authorList>
            <person name="Schnaars V."/>
            <person name="Wohlbrand L."/>
            <person name="Scheve S."/>
            <person name="Hinrichs C."/>
            <person name="Reinhardt R."/>
            <person name="Rabus R."/>
        </authorList>
    </citation>
    <scope>NUCLEOTIDE SEQUENCE</scope>
    <source>
        <strain evidence="1">4be13</strain>
    </source>
</reference>
<name>A0A975BH56_9BACT</name>
<evidence type="ECO:0000313" key="2">
    <source>
        <dbReference type="Proteomes" id="UP000663722"/>
    </source>
</evidence>
<dbReference type="AlphaFoldDB" id="A0A975BH56"/>
<evidence type="ECO:0000313" key="1">
    <source>
        <dbReference type="EMBL" id="QTA85336.1"/>
    </source>
</evidence>
<accession>A0A975BH56</accession>
<dbReference type="Proteomes" id="UP000663722">
    <property type="component" value="Chromosome"/>
</dbReference>
<sequence length="39" mass="4517">MSGVPNLQFGSRPVCGCRRYCQTVSLALRSDRHFLKNYR</sequence>
<dbReference type="EMBL" id="CP061800">
    <property type="protein sequence ID" value="QTA85336.1"/>
    <property type="molecule type" value="Genomic_DNA"/>
</dbReference>
<organism evidence="1 2">
    <name type="scientific">Desulfonema magnum</name>
    <dbReference type="NCBI Taxonomy" id="45655"/>
    <lineage>
        <taxon>Bacteria</taxon>
        <taxon>Pseudomonadati</taxon>
        <taxon>Thermodesulfobacteriota</taxon>
        <taxon>Desulfobacteria</taxon>
        <taxon>Desulfobacterales</taxon>
        <taxon>Desulfococcaceae</taxon>
        <taxon>Desulfonema</taxon>
    </lineage>
</organism>
<dbReference type="KEGG" id="dmm:dnm_013410"/>
<keyword evidence="2" id="KW-1185">Reference proteome</keyword>